<dbReference type="Proteomes" id="UP000694888">
    <property type="component" value="Unplaced"/>
</dbReference>
<reference evidence="5" key="1">
    <citation type="submission" date="2025-08" db="UniProtKB">
        <authorList>
            <consortium name="RefSeq"/>
        </authorList>
    </citation>
    <scope>IDENTIFICATION</scope>
</reference>
<feature type="compositionally biased region" description="Polar residues" evidence="2">
    <location>
        <begin position="148"/>
        <end position="159"/>
    </location>
</feature>
<evidence type="ECO:0000313" key="4">
    <source>
        <dbReference type="Proteomes" id="UP000694888"/>
    </source>
</evidence>
<feature type="compositionally biased region" description="Basic and acidic residues" evidence="2">
    <location>
        <begin position="357"/>
        <end position="369"/>
    </location>
</feature>
<name>A0ABM1VP05_APLCA</name>
<keyword evidence="1" id="KW-0175">Coiled coil</keyword>
<evidence type="ECO:0000256" key="2">
    <source>
        <dbReference type="SAM" id="MobiDB-lite"/>
    </source>
</evidence>
<keyword evidence="4" id="KW-1185">Reference proteome</keyword>
<feature type="compositionally biased region" description="Polar residues" evidence="2">
    <location>
        <begin position="347"/>
        <end position="356"/>
    </location>
</feature>
<dbReference type="Pfam" id="PF15743">
    <property type="entry name" value="SPATA1_C"/>
    <property type="match status" value="1"/>
</dbReference>
<accession>A0ABM1VP05</accession>
<dbReference type="InterPro" id="IPR031478">
    <property type="entry name" value="SPATA1_C"/>
</dbReference>
<protein>
    <submittedName>
        <fullName evidence="5">Zinc finger CCCH domain-containing protein 13</fullName>
    </submittedName>
</protein>
<evidence type="ECO:0000313" key="5">
    <source>
        <dbReference type="RefSeq" id="XP_035824147.1"/>
    </source>
</evidence>
<feature type="compositionally biased region" description="Basic and acidic residues" evidence="2">
    <location>
        <begin position="230"/>
        <end position="242"/>
    </location>
</feature>
<gene>
    <name evidence="5" type="primary">LOC101852658</name>
</gene>
<evidence type="ECO:0000259" key="3">
    <source>
        <dbReference type="Pfam" id="PF15743"/>
    </source>
</evidence>
<feature type="compositionally biased region" description="Basic and acidic residues" evidence="2">
    <location>
        <begin position="380"/>
        <end position="526"/>
    </location>
</feature>
<feature type="compositionally biased region" description="Polar residues" evidence="2">
    <location>
        <begin position="322"/>
        <end position="332"/>
    </location>
</feature>
<dbReference type="RefSeq" id="XP_035824147.1">
    <property type="nucleotide sequence ID" value="XM_035968254.1"/>
</dbReference>
<dbReference type="PANTHER" id="PTHR14421:SF3">
    <property type="entry name" value="SPERMATOGENESIS-ASSOCIATED PROTEIN 1"/>
    <property type="match status" value="1"/>
</dbReference>
<feature type="compositionally biased region" description="Basic and acidic residues" evidence="2">
    <location>
        <begin position="205"/>
        <end position="215"/>
    </location>
</feature>
<evidence type="ECO:0000256" key="1">
    <source>
        <dbReference type="SAM" id="Coils"/>
    </source>
</evidence>
<feature type="compositionally biased region" description="Basic residues" evidence="2">
    <location>
        <begin position="581"/>
        <end position="591"/>
    </location>
</feature>
<dbReference type="GeneID" id="101852658"/>
<sequence>MYTKGRDVGGGGGRPNDVEKLHLHRDDSTMTQLCDLHVYKVPTQLWRESLNNILNNVVTETVSVGIIRVPLDLRLAHIRDELAEQLQLDDVRDYVFLRSVGRSLTRLRGKQEYQLKAKHFIPPVAYAPELYILEATAEFRDAMAMSERMSQSPPLSRRTSPSHRGYYRNGYGDSDTERGHKPPHPRTSPPPHKYPALPQIAPDTAHLHPSDDNARNDPYGQRPSTQAPHDPYHRQHDHKHDPYNNNTQQQQQQQQHPYADPYGSNINTDTYRKSHADGDPHQYSRKNIAYSDEDLANEAFGRPPPLQDYLSDKTGAPRDGQPDTQTATQSYHASDPMPRPLGERSPSPRSKASPTRSAEKGRERRHDDDSGVAGLTPEEEYNRRNREEYDSVMSKNRDMQRRLESERFGLDDETEAERRRRLDDVESGNEADRRRWDADQEERKRQADIDRRKQEEEEEERRRREEREKREEEERKAREEENERFRKDEEEERRRREEEEENRRQREERDRREEEERQRNRYEDTNRFGSPAPDASSDQVRDTESARQRRRDERNQLLKDLEDAKLSRQDQEKEREELVKKAKSMQHKTTNRRNEARDMWKKKYFEEKKKTAPLEESSSRLRQDLEALHRRLMNTLEGPKEKNLKIVDNKPSRKSNYVIQCTRLQHEIEDLQRRVENARMKLTAEMKLRNQAQGELRALRAELTQKKTTLTSSRQQAPPILVHHKEPFGGKENEPPVYMSHRINASLNSF</sequence>
<feature type="compositionally biased region" description="Basic and acidic residues" evidence="2">
    <location>
        <begin position="270"/>
        <end position="282"/>
    </location>
</feature>
<feature type="domain" description="Spermatogenesis-associated protein 1 C-terminal" evidence="3">
    <location>
        <begin position="560"/>
        <end position="707"/>
    </location>
</feature>
<proteinExistence type="predicted"/>
<feature type="compositionally biased region" description="Basic and acidic residues" evidence="2">
    <location>
        <begin position="539"/>
        <end position="580"/>
    </location>
</feature>
<dbReference type="PANTHER" id="PTHR14421">
    <property type="entry name" value="SPERMATOGENESIS-ASSOCIATED PROTEIN 1"/>
    <property type="match status" value="1"/>
</dbReference>
<feature type="coiled-coil region" evidence="1">
    <location>
        <begin position="654"/>
        <end position="709"/>
    </location>
</feature>
<dbReference type="InterPro" id="IPR039062">
    <property type="entry name" value="SPAT1"/>
</dbReference>
<feature type="region of interest" description="Disordered" evidence="2">
    <location>
        <begin position="145"/>
        <end position="597"/>
    </location>
</feature>
<organism evidence="4 5">
    <name type="scientific">Aplysia californica</name>
    <name type="common">California sea hare</name>
    <dbReference type="NCBI Taxonomy" id="6500"/>
    <lineage>
        <taxon>Eukaryota</taxon>
        <taxon>Metazoa</taxon>
        <taxon>Spiralia</taxon>
        <taxon>Lophotrochozoa</taxon>
        <taxon>Mollusca</taxon>
        <taxon>Gastropoda</taxon>
        <taxon>Heterobranchia</taxon>
        <taxon>Euthyneura</taxon>
        <taxon>Tectipleura</taxon>
        <taxon>Aplysiida</taxon>
        <taxon>Aplysioidea</taxon>
        <taxon>Aplysiidae</taxon>
        <taxon>Aplysia</taxon>
    </lineage>
</organism>